<sequence length="175" mass="20692">MGKVYSYITRPIRSFNIENRTARILDKEKPIPAPEYPSVQKQREVVDKLKPNLKDTQYKKDHELNDRLKSVFVQSKDPEIEPTQVSSRPLPQDRSQYSLNEFYESLVPQRGKCTIKEVITFLTKHQENAVEYSIERISQEYQIDKQIVENILTSYKLFHVMTDVKQMKIEEGKKK</sequence>
<dbReference type="PANTHER" id="PTHR13338:SF4">
    <property type="entry name" value="NADH DEHYDROGENASE [UBIQUINONE] 1 ALPHA SUBCOMPLEX ASSEMBLY FACTOR 4"/>
    <property type="match status" value="1"/>
</dbReference>
<dbReference type="GeneID" id="117232372"/>
<dbReference type="PANTHER" id="PTHR13338">
    <property type="entry name" value="UPF0240 PROTEIN"/>
    <property type="match status" value="1"/>
</dbReference>
<keyword evidence="1" id="KW-1185">Reference proteome</keyword>
<dbReference type="Proteomes" id="UP000504631">
    <property type="component" value="Unplaced"/>
</dbReference>
<protein>
    <submittedName>
        <fullName evidence="2 3">Protein NDUFAF4 homolog</fullName>
    </submittedName>
</protein>
<evidence type="ECO:0000313" key="3">
    <source>
        <dbReference type="RefSeq" id="XP_033347611.1"/>
    </source>
</evidence>
<dbReference type="RefSeq" id="XP_033347611.1">
    <property type="nucleotide sequence ID" value="XM_033491720.1"/>
</dbReference>
<gene>
    <name evidence="2 3 4" type="primary">LOC117232372</name>
</gene>
<dbReference type="GO" id="GO:0032981">
    <property type="term" value="P:mitochondrial respiratory chain complex I assembly"/>
    <property type="evidence" value="ECO:0007669"/>
    <property type="project" value="InterPro"/>
</dbReference>
<evidence type="ECO:0000313" key="1">
    <source>
        <dbReference type="Proteomes" id="UP000504631"/>
    </source>
</evidence>
<dbReference type="GO" id="GO:0005739">
    <property type="term" value="C:mitochondrion"/>
    <property type="evidence" value="ECO:0007669"/>
    <property type="project" value="TreeGrafter"/>
</dbReference>
<dbReference type="InterPro" id="IPR009622">
    <property type="entry name" value="NDUFAF4"/>
</dbReference>
<dbReference type="RefSeq" id="XP_033347610.1">
    <property type="nucleotide sequence ID" value="XM_033491719.1"/>
</dbReference>
<evidence type="ECO:0000313" key="2">
    <source>
        <dbReference type="RefSeq" id="XP_033347610.1"/>
    </source>
</evidence>
<dbReference type="Pfam" id="PF06784">
    <property type="entry name" value="UPF0240"/>
    <property type="match status" value="1"/>
</dbReference>
<dbReference type="RefSeq" id="XP_033347612.1">
    <property type="nucleotide sequence ID" value="XM_033491721.1"/>
</dbReference>
<accession>A0A6J3K3E0</accession>
<name>A0A6J3K3E0_9HYME</name>
<evidence type="ECO:0000313" key="4">
    <source>
        <dbReference type="RefSeq" id="XP_033347612.1"/>
    </source>
</evidence>
<dbReference type="AlphaFoldDB" id="A0A6J3K3E0"/>
<organism evidence="1 4">
    <name type="scientific">Bombus vosnesenskii</name>
    <dbReference type="NCBI Taxonomy" id="207650"/>
    <lineage>
        <taxon>Eukaryota</taxon>
        <taxon>Metazoa</taxon>
        <taxon>Ecdysozoa</taxon>
        <taxon>Arthropoda</taxon>
        <taxon>Hexapoda</taxon>
        <taxon>Insecta</taxon>
        <taxon>Pterygota</taxon>
        <taxon>Neoptera</taxon>
        <taxon>Endopterygota</taxon>
        <taxon>Hymenoptera</taxon>
        <taxon>Apocrita</taxon>
        <taxon>Aculeata</taxon>
        <taxon>Apoidea</taxon>
        <taxon>Anthophila</taxon>
        <taxon>Apidae</taxon>
        <taxon>Bombus</taxon>
        <taxon>Pyrobombus</taxon>
    </lineage>
</organism>
<dbReference type="KEGG" id="bvk:117232372"/>
<proteinExistence type="predicted"/>
<reference evidence="2 3" key="1">
    <citation type="submission" date="2025-04" db="UniProtKB">
        <authorList>
            <consortium name="RefSeq"/>
        </authorList>
    </citation>
    <scope>IDENTIFICATION</scope>
    <source>
        <tissue evidence="2 3">Muscle</tissue>
    </source>
</reference>